<dbReference type="RefSeq" id="WP_132884167.1">
    <property type="nucleotide sequence ID" value="NZ_JBBGZA010000001.1"/>
</dbReference>
<feature type="compositionally biased region" description="Low complexity" evidence="1">
    <location>
        <begin position="38"/>
        <end position="48"/>
    </location>
</feature>
<dbReference type="Proteomes" id="UP001380365">
    <property type="component" value="Unassembled WGS sequence"/>
</dbReference>
<protein>
    <submittedName>
        <fullName evidence="2">Porin family protein</fullName>
    </submittedName>
</protein>
<evidence type="ECO:0000313" key="2">
    <source>
        <dbReference type="EMBL" id="MEJ5093220.1"/>
    </source>
</evidence>
<sequence length="330" mass="35185">MIALDDTAWVSLVVPPTPVQEVAAAPEGGPTPPDAEQSVVPAAPASDAPVPPPEPVSKGLRLPFGRDRALARGYELPRTAGLSILLVGNHQKLDAGDLAVAIGTPAGVAGRTLTPVPFVTTDQIKAHNHVVEFKADVWLFPYLNLFASIGRTNGGMDIAVNIDLTGLLPPVLCRPPADCSRDLRFHAEIDNTTLTFGGMVSYGAEDWFAALLASRTLSMSSRDRSDITSTDAGLRVGPRLKLPSNSRLALYGGVNYVDLDTTVEGSLSGEVRDPAGAPLTLRYRTSLHNPWKWSGLVGANFEFARRWNLQAEQVFGKGGDRTVVSASVRF</sequence>
<accession>A0ABU8Q2I5</accession>
<dbReference type="EMBL" id="JBBGZA010000001">
    <property type="protein sequence ID" value="MEJ5093220.1"/>
    <property type="molecule type" value="Genomic_DNA"/>
</dbReference>
<evidence type="ECO:0000313" key="3">
    <source>
        <dbReference type="Proteomes" id="UP001380365"/>
    </source>
</evidence>
<organism evidence="2 3">
    <name type="scientific">Sphingomonas molluscorum</name>
    <dbReference type="NCBI Taxonomy" id="418184"/>
    <lineage>
        <taxon>Bacteria</taxon>
        <taxon>Pseudomonadati</taxon>
        <taxon>Pseudomonadota</taxon>
        <taxon>Alphaproteobacteria</taxon>
        <taxon>Sphingomonadales</taxon>
        <taxon>Sphingomonadaceae</taxon>
        <taxon>Sphingomonas</taxon>
    </lineage>
</organism>
<reference evidence="2 3" key="1">
    <citation type="submission" date="2023-12" db="EMBL/GenBank/DDBJ databases">
        <title>Gut-associated functions are favored during microbiome assembly across C. elegans life.</title>
        <authorList>
            <person name="Zimmermann J."/>
        </authorList>
    </citation>
    <scope>NUCLEOTIDE SEQUENCE [LARGE SCALE GENOMIC DNA]</scope>
    <source>
        <strain evidence="2 3">JUb134</strain>
    </source>
</reference>
<gene>
    <name evidence="2" type="ORF">WH159_01485</name>
</gene>
<name>A0ABU8Q2I5_9SPHN</name>
<keyword evidence="3" id="KW-1185">Reference proteome</keyword>
<feature type="region of interest" description="Disordered" evidence="1">
    <location>
        <begin position="22"/>
        <end position="61"/>
    </location>
</feature>
<proteinExistence type="predicted"/>
<dbReference type="SUPFAM" id="SSF56925">
    <property type="entry name" value="OMPA-like"/>
    <property type="match status" value="1"/>
</dbReference>
<dbReference type="InterPro" id="IPR011250">
    <property type="entry name" value="OMP/PagP_B-barrel"/>
</dbReference>
<comment type="caution">
    <text evidence="2">The sequence shown here is derived from an EMBL/GenBank/DDBJ whole genome shotgun (WGS) entry which is preliminary data.</text>
</comment>
<evidence type="ECO:0000256" key="1">
    <source>
        <dbReference type="SAM" id="MobiDB-lite"/>
    </source>
</evidence>